<accession>A0A4S9VJH4</accession>
<organism evidence="1 2">
    <name type="scientific">Aureobasidium pullulans</name>
    <name type="common">Black yeast</name>
    <name type="synonym">Pullularia pullulans</name>
    <dbReference type="NCBI Taxonomy" id="5580"/>
    <lineage>
        <taxon>Eukaryota</taxon>
        <taxon>Fungi</taxon>
        <taxon>Dikarya</taxon>
        <taxon>Ascomycota</taxon>
        <taxon>Pezizomycotina</taxon>
        <taxon>Dothideomycetes</taxon>
        <taxon>Dothideomycetidae</taxon>
        <taxon>Dothideales</taxon>
        <taxon>Saccotheciaceae</taxon>
        <taxon>Aureobasidium</taxon>
    </lineage>
</organism>
<dbReference type="AlphaFoldDB" id="A0A4S9VJH4"/>
<comment type="caution">
    <text evidence="1">The sequence shown here is derived from an EMBL/GenBank/DDBJ whole genome shotgun (WGS) entry which is preliminary data.</text>
</comment>
<evidence type="ECO:0000313" key="2">
    <source>
        <dbReference type="Proteomes" id="UP000310121"/>
    </source>
</evidence>
<name>A0A4S9VJH4_AURPU</name>
<proteinExistence type="predicted"/>
<sequence>MAAEPLDTHVSDHLSQLRIAQSTLTMPASIKQPTQGEKAKPTLETLPPEIKNEIFSHLLLGAKVKYSTDGSWPGYKYRFDATIMRTSKRMNEDTTAYLHRHNEFALIHSKFFAFEIDKKRFLPTIATGKAASAFAKPAIEATVTHLRTDKCSCCNPKKHQAKDRVTHALFLVADLEHFTRELRLTFHMWPSQPIYILSAPNVSPVQHIPVNVDTQVKIVWKVNPASRQDLNDVESKARHSRLLAPLNFPMGFGKKISILGVGTDEALKITDQIMPRILIVDAAGWDLYCLMKSQKAHLDNVLSQNPSSLSNLICSYMDLACLGHQLEIPDHWHYASVVRTVNNHGEIVSLCLMPFDELDDEEYESAIAGSWQVALLCLVLDSLFTVVRLAMEDVTFKHFPDCIQIITDMITHIFRGKSPFPKHYISLLGHYMVWLMLHQDLDRDPDTSTLGARGVALLENLRTCTPEEEETDVYRHLIEDQTFLSKVVLGEAEALKEHFGAFTNPCINFQGLLNRPRLHKTPFQPKPAPHDFQGWTTKRQPKPEVAAHMIDYMDRLANMPISERSPVLRVEALDRGHDPIAFLNLPREPEPEPEQDLFSAAIQSVLPPGLVPPGATAHVSVVAMPWQSTVTNKGIPHFPKVNVSKNDY</sequence>
<evidence type="ECO:0000313" key="1">
    <source>
        <dbReference type="EMBL" id="THZ51626.1"/>
    </source>
</evidence>
<protein>
    <submittedName>
        <fullName evidence="1">Uncharacterized protein</fullName>
    </submittedName>
</protein>
<gene>
    <name evidence="1" type="ORF">D6C90_01668</name>
</gene>
<dbReference type="EMBL" id="QZBN01000079">
    <property type="protein sequence ID" value="THZ51626.1"/>
    <property type="molecule type" value="Genomic_DNA"/>
</dbReference>
<reference evidence="1 2" key="1">
    <citation type="submission" date="2018-10" db="EMBL/GenBank/DDBJ databases">
        <title>Fifty Aureobasidium pullulans genomes reveal a recombining polyextremotolerant generalist.</title>
        <authorList>
            <person name="Gostincar C."/>
            <person name="Turk M."/>
            <person name="Zajc J."/>
            <person name="Gunde-Cimerman N."/>
        </authorList>
    </citation>
    <scope>NUCLEOTIDE SEQUENCE [LARGE SCALE GENOMIC DNA]</scope>
    <source>
        <strain evidence="1 2">EXF-3844</strain>
    </source>
</reference>
<dbReference type="Proteomes" id="UP000310121">
    <property type="component" value="Unassembled WGS sequence"/>
</dbReference>